<protein>
    <submittedName>
        <fullName evidence="2">Uncharacterized protein</fullName>
    </submittedName>
</protein>
<dbReference type="EMBL" id="SRPS01000396">
    <property type="protein sequence ID" value="KAG5958472.1"/>
    <property type="molecule type" value="Genomic_DNA"/>
</dbReference>
<accession>A0A9P7SL69</accession>
<organism evidence="2 4">
    <name type="scientific">Claviceps arundinis</name>
    <dbReference type="NCBI Taxonomy" id="1623583"/>
    <lineage>
        <taxon>Eukaryota</taxon>
        <taxon>Fungi</taxon>
        <taxon>Dikarya</taxon>
        <taxon>Ascomycota</taxon>
        <taxon>Pezizomycotina</taxon>
        <taxon>Sordariomycetes</taxon>
        <taxon>Hypocreomycetidae</taxon>
        <taxon>Hypocreales</taxon>
        <taxon>Clavicipitaceae</taxon>
        <taxon>Claviceps</taxon>
    </lineage>
</organism>
<evidence type="ECO:0000313" key="4">
    <source>
        <dbReference type="Proteomes" id="UP000784919"/>
    </source>
</evidence>
<name>A0A9P7SL69_9HYPO</name>
<keyword evidence="3" id="KW-1185">Reference proteome</keyword>
<dbReference type="AlphaFoldDB" id="A0A9P7SL69"/>
<dbReference type="Proteomes" id="UP000784919">
    <property type="component" value="Unassembled WGS sequence"/>
</dbReference>
<proteinExistence type="predicted"/>
<evidence type="ECO:0000313" key="3">
    <source>
        <dbReference type="Proteomes" id="UP000742024"/>
    </source>
</evidence>
<dbReference type="EMBL" id="SRPR01000156">
    <property type="protein sequence ID" value="KAG5958036.1"/>
    <property type="molecule type" value="Genomic_DNA"/>
</dbReference>
<reference evidence="2 3" key="1">
    <citation type="journal article" date="2020" name="bioRxiv">
        <title>Whole genome comparisons of ergot fungi reveals the divergence and evolution of species within the genus Claviceps are the result of varying mechanisms driving genome evolution and host range expansion.</title>
        <authorList>
            <person name="Wyka S.A."/>
            <person name="Mondo S.J."/>
            <person name="Liu M."/>
            <person name="Dettman J."/>
            <person name="Nalam V."/>
            <person name="Broders K.D."/>
        </authorList>
    </citation>
    <scope>NUCLEOTIDE SEQUENCE</scope>
    <source>
        <strain evidence="2">CCC 1102</strain>
        <strain evidence="1 3">LM583</strain>
    </source>
</reference>
<dbReference type="Proteomes" id="UP000742024">
    <property type="component" value="Unassembled WGS sequence"/>
</dbReference>
<sequence length="127" mass="13358">MTQVHKLRAKGIIGKGIKVAVVDTGGLTGSLHEHVVLGSNDTWISESTDMNPLGPSPVPPNTTFTIPKPGTAEPNDLLPQLTLDLALGSPMIRADIVSLGPDPENETLTHESWGVKTIGQPHGFPAL</sequence>
<comment type="caution">
    <text evidence="2">The sequence shown here is derived from an EMBL/GenBank/DDBJ whole genome shotgun (WGS) entry which is preliminary data.</text>
</comment>
<gene>
    <name evidence="2" type="ORF">E4U56_005489</name>
    <name evidence="1" type="ORF">E4U57_001529</name>
</gene>
<dbReference type="OrthoDB" id="4961571at2759"/>
<evidence type="ECO:0000313" key="2">
    <source>
        <dbReference type="EMBL" id="KAG5958472.1"/>
    </source>
</evidence>
<evidence type="ECO:0000313" key="1">
    <source>
        <dbReference type="EMBL" id="KAG5958036.1"/>
    </source>
</evidence>